<protein>
    <submittedName>
        <fullName evidence="1">Uncharacterized protein</fullName>
    </submittedName>
</protein>
<evidence type="ECO:0000313" key="1">
    <source>
        <dbReference type="EMBL" id="QAY72780.1"/>
    </source>
</evidence>
<dbReference type="RefSeq" id="WP_129189358.1">
    <property type="nucleotide sequence ID" value="NZ_CP035491.1"/>
</dbReference>
<gene>
    <name evidence="1" type="ORF">ET445_04920</name>
</gene>
<proteinExistence type="predicted"/>
<dbReference type="AlphaFoldDB" id="A0A4P6F9E5"/>
<keyword evidence="2" id="KW-1185">Reference proteome</keyword>
<name>A0A4P6F9E5_9MICO</name>
<evidence type="ECO:0000313" key="2">
    <source>
        <dbReference type="Proteomes" id="UP000291259"/>
    </source>
</evidence>
<dbReference type="KEGG" id="agf:ET445_04920"/>
<dbReference type="Proteomes" id="UP000291259">
    <property type="component" value="Chromosome"/>
</dbReference>
<dbReference type="EMBL" id="CP035491">
    <property type="protein sequence ID" value="QAY72780.1"/>
    <property type="molecule type" value="Genomic_DNA"/>
</dbReference>
<dbReference type="OrthoDB" id="572586at2"/>
<accession>A0A4P6F9E5</accession>
<sequence length="164" mass="18159">MVATSTTRAEQLDSIALEFLHNWNRGRRLIAVDSASPEQAARFADDVADTLREHGQTVLRISIDDAGEQVLRDLTIAPFRAGTLAGAEDPETVLVVDGRHVLDGSAHGLWNFRIWTLTGDELPHAAADVIIDATDEDAPTRYFYDYCKIPPSAGDRKMPWRSFP</sequence>
<reference evidence="1 2" key="1">
    <citation type="submission" date="2019-01" db="EMBL/GenBank/DDBJ databases">
        <title>Genome sequencing of strain FW100M-8.</title>
        <authorList>
            <person name="Heo J."/>
            <person name="Kim S.-J."/>
            <person name="Kim J.-S."/>
            <person name="Hong S.-B."/>
            <person name="Kwon S.-W."/>
        </authorList>
    </citation>
    <scope>NUCLEOTIDE SEQUENCE [LARGE SCALE GENOMIC DNA]</scope>
    <source>
        <strain evidence="1 2">FW100M-8</strain>
    </source>
</reference>
<organism evidence="1 2">
    <name type="scientific">Agromyces protaetiae</name>
    <dbReference type="NCBI Taxonomy" id="2509455"/>
    <lineage>
        <taxon>Bacteria</taxon>
        <taxon>Bacillati</taxon>
        <taxon>Actinomycetota</taxon>
        <taxon>Actinomycetes</taxon>
        <taxon>Micrococcales</taxon>
        <taxon>Microbacteriaceae</taxon>
        <taxon>Agromyces</taxon>
    </lineage>
</organism>